<evidence type="ECO:0000256" key="2">
    <source>
        <dbReference type="ARBA" id="ARBA00022448"/>
    </source>
</evidence>
<keyword evidence="9" id="KW-1071">Ligand-gated ion channel</keyword>
<evidence type="ECO:0000313" key="14">
    <source>
        <dbReference type="WBParaSite" id="PSAMB.scaffold798size41182.g8831.t1"/>
    </source>
</evidence>
<dbReference type="SUPFAM" id="SSF53850">
    <property type="entry name" value="Periplasmic binding protein-like II"/>
    <property type="match status" value="1"/>
</dbReference>
<keyword evidence="4 11" id="KW-1133">Transmembrane helix</keyword>
<name>A0A914XG91_9BILA</name>
<evidence type="ECO:0000256" key="8">
    <source>
        <dbReference type="ARBA" id="ARBA00023180"/>
    </source>
</evidence>
<evidence type="ECO:0000256" key="1">
    <source>
        <dbReference type="ARBA" id="ARBA00004141"/>
    </source>
</evidence>
<dbReference type="InterPro" id="IPR040128">
    <property type="entry name" value="T25E4.2-like"/>
</dbReference>
<proteinExistence type="predicted"/>
<evidence type="ECO:0000256" key="4">
    <source>
        <dbReference type="ARBA" id="ARBA00022989"/>
    </source>
</evidence>
<keyword evidence="7" id="KW-0675">Receptor</keyword>
<reference evidence="14" key="1">
    <citation type="submission" date="2022-11" db="UniProtKB">
        <authorList>
            <consortium name="WormBaseParasite"/>
        </authorList>
    </citation>
    <scope>IDENTIFICATION</scope>
</reference>
<evidence type="ECO:0000256" key="5">
    <source>
        <dbReference type="ARBA" id="ARBA00023065"/>
    </source>
</evidence>
<keyword evidence="5" id="KW-0406">Ion transport</keyword>
<feature type="transmembrane region" description="Helical" evidence="11">
    <location>
        <begin position="134"/>
        <end position="157"/>
    </location>
</feature>
<evidence type="ECO:0000259" key="12">
    <source>
        <dbReference type="Pfam" id="PF10613"/>
    </source>
</evidence>
<dbReference type="GO" id="GO:0016020">
    <property type="term" value="C:membrane"/>
    <property type="evidence" value="ECO:0007669"/>
    <property type="project" value="UniProtKB-SubCell"/>
</dbReference>
<organism evidence="13 14">
    <name type="scientific">Plectus sambesii</name>
    <dbReference type="NCBI Taxonomy" id="2011161"/>
    <lineage>
        <taxon>Eukaryota</taxon>
        <taxon>Metazoa</taxon>
        <taxon>Ecdysozoa</taxon>
        <taxon>Nematoda</taxon>
        <taxon>Chromadorea</taxon>
        <taxon>Plectida</taxon>
        <taxon>Plectina</taxon>
        <taxon>Plectoidea</taxon>
        <taxon>Plectidae</taxon>
        <taxon>Plectus</taxon>
    </lineage>
</organism>
<evidence type="ECO:0000256" key="10">
    <source>
        <dbReference type="ARBA" id="ARBA00023303"/>
    </source>
</evidence>
<keyword evidence="13" id="KW-1185">Reference proteome</keyword>
<dbReference type="PANTHER" id="PTHR22714">
    <property type="entry name" value="PROTEIN CBG02446-RELATED"/>
    <property type="match status" value="1"/>
</dbReference>
<evidence type="ECO:0000313" key="13">
    <source>
        <dbReference type="Proteomes" id="UP000887566"/>
    </source>
</evidence>
<keyword evidence="2" id="KW-0813">Transport</keyword>
<comment type="subcellular location">
    <subcellularLocation>
        <location evidence="1">Membrane</location>
        <topology evidence="1">Multi-pass membrane protein</topology>
    </subcellularLocation>
</comment>
<sequence>MNRTNKNVLVLGYVQANKPWLSNCGVDARKWSTCSHPGMCVEIWRSLIPLLGYRDVQLRRSSAYGYRNERGRWNGLLGMLQRGEIDATLSNMVVDEERFSDFTFAYPFSQLRFGFAIGQEVVDESELSLQVQVFAQWVFVMLFAITVVVGVISSVQMGNFKAGFWRAVSSSLMQHRSIPGVHTPFVILGYTILIAVYNSGFKSQALAQTSVSEVKQVPMRNIVEKLRTRQYQLVIENIAQLPQPVLQTIVQSETGEDVDAASVFDLLIEPNQAIIADLLCRSDRAVYYGPIDSLFSANPDKRKCFLSEMRVDNVKVSRLSPLSFAFRRGFNDSTLQEINSRLLRVFTQAHMGGFLGSRYRMNDPRRQTTHGTVQAINLRQLSTGFFFWLGGIGVSLLCFTILKLRQVFFAMRITMRDRTMRQALSRSLSTYSC</sequence>
<dbReference type="GO" id="GO:0015276">
    <property type="term" value="F:ligand-gated monoatomic ion channel activity"/>
    <property type="evidence" value="ECO:0007669"/>
    <property type="project" value="InterPro"/>
</dbReference>
<feature type="transmembrane region" description="Helical" evidence="11">
    <location>
        <begin position="385"/>
        <end position="402"/>
    </location>
</feature>
<dbReference type="PANTHER" id="PTHR22714:SF2">
    <property type="entry name" value="IONOTROPIC GLUTAMATE RECEPTOR L-GLUTAMATE AND GLYCINE-BINDING DOMAIN-CONTAINING PROTEIN"/>
    <property type="match status" value="1"/>
</dbReference>
<keyword evidence="10" id="KW-0407">Ion channel</keyword>
<accession>A0A914XG91</accession>
<keyword evidence="6 11" id="KW-0472">Membrane</keyword>
<feature type="transmembrane region" description="Helical" evidence="11">
    <location>
        <begin position="178"/>
        <end position="197"/>
    </location>
</feature>
<keyword evidence="8" id="KW-0325">Glycoprotein</keyword>
<dbReference type="WBParaSite" id="PSAMB.scaffold798size41182.g8831.t1">
    <property type="protein sequence ID" value="PSAMB.scaffold798size41182.g8831.t1"/>
    <property type="gene ID" value="PSAMB.scaffold798size41182.g8831"/>
</dbReference>
<dbReference type="Proteomes" id="UP000887566">
    <property type="component" value="Unplaced"/>
</dbReference>
<dbReference type="AlphaFoldDB" id="A0A914XG91"/>
<evidence type="ECO:0000256" key="9">
    <source>
        <dbReference type="ARBA" id="ARBA00023286"/>
    </source>
</evidence>
<keyword evidence="3 11" id="KW-0812">Transmembrane</keyword>
<evidence type="ECO:0000256" key="3">
    <source>
        <dbReference type="ARBA" id="ARBA00022692"/>
    </source>
</evidence>
<evidence type="ECO:0000256" key="6">
    <source>
        <dbReference type="ARBA" id="ARBA00023136"/>
    </source>
</evidence>
<dbReference type="Pfam" id="PF10613">
    <property type="entry name" value="Lig_chan-Glu_bd"/>
    <property type="match status" value="1"/>
</dbReference>
<evidence type="ECO:0000256" key="7">
    <source>
        <dbReference type="ARBA" id="ARBA00023170"/>
    </source>
</evidence>
<protein>
    <submittedName>
        <fullName evidence="14">Ionotropic glutamate receptor L-glutamate and glycine-binding domain-containing protein</fullName>
    </submittedName>
</protein>
<evidence type="ECO:0000256" key="11">
    <source>
        <dbReference type="SAM" id="Phobius"/>
    </source>
</evidence>
<dbReference type="Gene3D" id="3.40.190.10">
    <property type="entry name" value="Periplasmic binding protein-like II"/>
    <property type="match status" value="1"/>
</dbReference>
<dbReference type="InterPro" id="IPR019594">
    <property type="entry name" value="Glu/Gly-bd"/>
</dbReference>
<feature type="domain" description="Ionotropic glutamate receptor L-glutamate and glycine-binding" evidence="12">
    <location>
        <begin position="17"/>
        <end position="114"/>
    </location>
</feature>